<feature type="domain" description="BetI-type transcriptional repressor C-terminal" evidence="1">
    <location>
        <begin position="12"/>
        <end position="108"/>
    </location>
</feature>
<name>X1BXI7_9ZZZZ</name>
<dbReference type="Gene3D" id="1.10.357.10">
    <property type="entry name" value="Tetracycline Repressor, domain 2"/>
    <property type="match status" value="1"/>
</dbReference>
<dbReference type="AlphaFoldDB" id="X1BXI7"/>
<dbReference type="Pfam" id="PF13977">
    <property type="entry name" value="TetR_C_6"/>
    <property type="match status" value="1"/>
</dbReference>
<organism evidence="2">
    <name type="scientific">marine sediment metagenome</name>
    <dbReference type="NCBI Taxonomy" id="412755"/>
    <lineage>
        <taxon>unclassified sequences</taxon>
        <taxon>metagenomes</taxon>
        <taxon>ecological metagenomes</taxon>
    </lineage>
</organism>
<accession>X1BXI7</accession>
<sequence length="116" mass="13766">ERFAELVSRVADLYMVEKEHCRLLWKFRADRHYIFDPDYTRKVTAYYLRMREALAELIQQGMESGELKDIDPQLTAFILLGITEGLEIEWLENEDAFDLKKGLEMVFANLFQSLKK</sequence>
<dbReference type="InterPro" id="IPR036271">
    <property type="entry name" value="Tet_transcr_reg_TetR-rel_C_sf"/>
</dbReference>
<gene>
    <name evidence="2" type="ORF">S01H4_47588</name>
</gene>
<evidence type="ECO:0000313" key="2">
    <source>
        <dbReference type="EMBL" id="GAH00481.1"/>
    </source>
</evidence>
<comment type="caution">
    <text evidence="2">The sequence shown here is derived from an EMBL/GenBank/DDBJ whole genome shotgun (WGS) entry which is preliminary data.</text>
</comment>
<dbReference type="SUPFAM" id="SSF48498">
    <property type="entry name" value="Tetracyclin repressor-like, C-terminal domain"/>
    <property type="match status" value="1"/>
</dbReference>
<dbReference type="InterPro" id="IPR039538">
    <property type="entry name" value="BetI_C"/>
</dbReference>
<protein>
    <recommendedName>
        <fullName evidence="1">BetI-type transcriptional repressor C-terminal domain-containing protein</fullName>
    </recommendedName>
</protein>
<evidence type="ECO:0000259" key="1">
    <source>
        <dbReference type="Pfam" id="PF13977"/>
    </source>
</evidence>
<dbReference type="EMBL" id="BART01026737">
    <property type="protein sequence ID" value="GAH00481.1"/>
    <property type="molecule type" value="Genomic_DNA"/>
</dbReference>
<reference evidence="2" key="1">
    <citation type="journal article" date="2014" name="Front. Microbiol.">
        <title>High frequency of phylogenetically diverse reductive dehalogenase-homologous genes in deep subseafloor sedimentary metagenomes.</title>
        <authorList>
            <person name="Kawai M."/>
            <person name="Futagami T."/>
            <person name="Toyoda A."/>
            <person name="Takaki Y."/>
            <person name="Nishi S."/>
            <person name="Hori S."/>
            <person name="Arai W."/>
            <person name="Tsubouchi T."/>
            <person name="Morono Y."/>
            <person name="Uchiyama I."/>
            <person name="Ito T."/>
            <person name="Fujiyama A."/>
            <person name="Inagaki F."/>
            <person name="Takami H."/>
        </authorList>
    </citation>
    <scope>NUCLEOTIDE SEQUENCE</scope>
    <source>
        <strain evidence="2">Expedition CK06-06</strain>
    </source>
</reference>
<feature type="non-terminal residue" evidence="2">
    <location>
        <position position="1"/>
    </location>
</feature>
<proteinExistence type="predicted"/>